<proteinExistence type="predicted"/>
<evidence type="ECO:0000256" key="1">
    <source>
        <dbReference type="SAM" id="MobiDB-lite"/>
    </source>
</evidence>
<feature type="region of interest" description="Disordered" evidence="1">
    <location>
        <begin position="220"/>
        <end position="254"/>
    </location>
</feature>
<dbReference type="Pfam" id="PF23055">
    <property type="entry name" value="DUF7041"/>
    <property type="match status" value="1"/>
</dbReference>
<dbReference type="RefSeq" id="XP_038046760.1">
    <property type="nucleotide sequence ID" value="XM_038190832.1"/>
</dbReference>
<dbReference type="PANTHER" id="PTHR33327:SF3">
    <property type="entry name" value="RNA-DIRECTED DNA POLYMERASE"/>
    <property type="match status" value="1"/>
</dbReference>
<reference evidence="3" key="1">
    <citation type="submission" date="2022-11" db="UniProtKB">
        <authorList>
            <consortium name="EnsemblMetazoa"/>
        </authorList>
    </citation>
    <scope>IDENTIFICATION</scope>
</reference>
<dbReference type="EnsemblMetazoa" id="XM_038190832.1">
    <property type="protein sequence ID" value="XP_038046760.1"/>
    <property type="gene ID" value="LOC119720967"/>
</dbReference>
<accession>A0A913Z7E9</accession>
<evidence type="ECO:0000313" key="4">
    <source>
        <dbReference type="Proteomes" id="UP000887568"/>
    </source>
</evidence>
<feature type="compositionally biased region" description="Basic and acidic residues" evidence="1">
    <location>
        <begin position="1"/>
        <end position="10"/>
    </location>
</feature>
<organism evidence="3 4">
    <name type="scientific">Patiria miniata</name>
    <name type="common">Bat star</name>
    <name type="synonym">Asterina miniata</name>
    <dbReference type="NCBI Taxonomy" id="46514"/>
    <lineage>
        <taxon>Eukaryota</taxon>
        <taxon>Metazoa</taxon>
        <taxon>Echinodermata</taxon>
        <taxon>Eleutherozoa</taxon>
        <taxon>Asterozoa</taxon>
        <taxon>Asteroidea</taxon>
        <taxon>Valvatacea</taxon>
        <taxon>Valvatida</taxon>
        <taxon>Asterinidae</taxon>
        <taxon>Patiria</taxon>
    </lineage>
</organism>
<evidence type="ECO:0000313" key="3">
    <source>
        <dbReference type="EnsemblMetazoa" id="XP_038046760.1"/>
    </source>
</evidence>
<dbReference type="PANTHER" id="PTHR33327">
    <property type="entry name" value="ENDONUCLEASE"/>
    <property type="match status" value="1"/>
</dbReference>
<evidence type="ECO:0000259" key="2">
    <source>
        <dbReference type="Pfam" id="PF23055"/>
    </source>
</evidence>
<dbReference type="InterPro" id="IPR055469">
    <property type="entry name" value="DUF7041"/>
</dbReference>
<dbReference type="AlphaFoldDB" id="A0A913Z7E9"/>
<dbReference type="OMA" id="PCAWVPQ"/>
<dbReference type="Proteomes" id="UP000887568">
    <property type="component" value="Unplaced"/>
</dbReference>
<dbReference type="OrthoDB" id="6260718at2759"/>
<protein>
    <recommendedName>
        <fullName evidence="2">DUF7041 domain-containing protein</fullName>
    </recommendedName>
</protein>
<feature type="compositionally biased region" description="Basic residues" evidence="1">
    <location>
        <begin position="227"/>
        <end position="241"/>
    </location>
</feature>
<name>A0A913Z7E9_PATMI</name>
<dbReference type="GeneID" id="119720967"/>
<keyword evidence="4" id="KW-1185">Reference proteome</keyword>
<sequence length="290" mass="32717">MSTEKGESSKTVDQSDMPEDKPQIGALSIKLPPPPPSGQQIPSFWFAQAEAQFHTRGIKREDTKFAHILAAVQPEIIQEVRDLVITPPKKNPYQKLKEEMIKRTSASEQKRLQMLLTEEELGDKKPSQLLRRMRQLLGERKLEEGIFKQLFLQRLPSNAQLVLASSRDSVSLEQLAALADRILEVYVPPVNVVTTPAPSSSGELAELRDQISKLTMQVSSMQAQLKRQSRSRSQSRTRPRSANRDQESTPSDTANTQSLCWYHRRFGAEAHKCVQPCSYTTQQGNEPTRG</sequence>
<feature type="domain" description="DUF7041" evidence="2">
    <location>
        <begin position="40"/>
        <end position="116"/>
    </location>
</feature>
<feature type="region of interest" description="Disordered" evidence="1">
    <location>
        <begin position="1"/>
        <end position="40"/>
    </location>
</feature>